<sequence>MAPSILPPPFGHPHRWSLALKMYPFSLLSALRWKWRCHNCGVKYCITTTRSPLTSPIVKPNPNPKRPKQLHKRRGNRTCGSTFDYTGWALFSSWRRLAFLSSSSSSSSSSHPLSFFSSSSDEEEDDAEMEKVQWTPIKTLIHRRRVVLAKERLYVDKQHICFLCCNYPSECRHLIFEAYEQGRVQFIEDDDHGCGWEVVDSEPDPEEKGKDSEMLLF</sequence>
<feature type="region of interest" description="Disordered" evidence="1">
    <location>
        <begin position="102"/>
        <end position="128"/>
    </location>
</feature>
<name>A0AAN6WER2_9PEZI</name>
<feature type="compositionally biased region" description="Low complexity" evidence="1">
    <location>
        <begin position="102"/>
        <end position="119"/>
    </location>
</feature>
<protein>
    <submittedName>
        <fullName evidence="2">Uncharacterized protein</fullName>
    </submittedName>
</protein>
<dbReference type="EMBL" id="MU866095">
    <property type="protein sequence ID" value="KAK4180693.1"/>
    <property type="molecule type" value="Genomic_DNA"/>
</dbReference>
<dbReference type="Proteomes" id="UP001302321">
    <property type="component" value="Unassembled WGS sequence"/>
</dbReference>
<reference evidence="2" key="2">
    <citation type="submission" date="2023-05" db="EMBL/GenBank/DDBJ databases">
        <authorList>
            <consortium name="Lawrence Berkeley National Laboratory"/>
            <person name="Steindorff A."/>
            <person name="Hensen N."/>
            <person name="Bonometti L."/>
            <person name="Westerberg I."/>
            <person name="Brannstrom I.O."/>
            <person name="Guillou S."/>
            <person name="Cros-Aarteil S."/>
            <person name="Calhoun S."/>
            <person name="Haridas S."/>
            <person name="Kuo A."/>
            <person name="Mondo S."/>
            <person name="Pangilinan J."/>
            <person name="Riley R."/>
            <person name="Labutti K."/>
            <person name="Andreopoulos B."/>
            <person name="Lipzen A."/>
            <person name="Chen C."/>
            <person name="Yanf M."/>
            <person name="Daum C."/>
            <person name="Ng V."/>
            <person name="Clum A."/>
            <person name="Ohm R."/>
            <person name="Martin F."/>
            <person name="Silar P."/>
            <person name="Natvig D."/>
            <person name="Lalanne C."/>
            <person name="Gautier V."/>
            <person name="Ament-Velasquez S.L."/>
            <person name="Kruys A."/>
            <person name="Hutchinson M.I."/>
            <person name="Powell A.J."/>
            <person name="Barry K."/>
            <person name="Miller A.N."/>
            <person name="Grigoriev I.V."/>
            <person name="Debuchy R."/>
            <person name="Gladieux P."/>
            <person name="Thoren M.H."/>
            <person name="Johannesson H."/>
        </authorList>
    </citation>
    <scope>NUCLEOTIDE SEQUENCE</scope>
    <source>
        <strain evidence="2">CBS 892.96</strain>
    </source>
</reference>
<comment type="caution">
    <text evidence="2">The sequence shown here is derived from an EMBL/GenBank/DDBJ whole genome shotgun (WGS) entry which is preliminary data.</text>
</comment>
<proteinExistence type="predicted"/>
<evidence type="ECO:0000313" key="3">
    <source>
        <dbReference type="Proteomes" id="UP001302321"/>
    </source>
</evidence>
<accession>A0AAN6WER2</accession>
<evidence type="ECO:0000256" key="1">
    <source>
        <dbReference type="SAM" id="MobiDB-lite"/>
    </source>
</evidence>
<keyword evidence="3" id="KW-1185">Reference proteome</keyword>
<dbReference type="AlphaFoldDB" id="A0AAN6WER2"/>
<feature type="region of interest" description="Disordered" evidence="1">
    <location>
        <begin position="55"/>
        <end position="77"/>
    </location>
</feature>
<gene>
    <name evidence="2" type="ORF">QBC36DRAFT_384140</name>
</gene>
<reference evidence="2" key="1">
    <citation type="journal article" date="2023" name="Mol. Phylogenet. Evol.">
        <title>Genome-scale phylogeny and comparative genomics of the fungal order Sordariales.</title>
        <authorList>
            <person name="Hensen N."/>
            <person name="Bonometti L."/>
            <person name="Westerberg I."/>
            <person name="Brannstrom I.O."/>
            <person name="Guillou S."/>
            <person name="Cros-Aarteil S."/>
            <person name="Calhoun S."/>
            <person name="Haridas S."/>
            <person name="Kuo A."/>
            <person name="Mondo S."/>
            <person name="Pangilinan J."/>
            <person name="Riley R."/>
            <person name="LaButti K."/>
            <person name="Andreopoulos B."/>
            <person name="Lipzen A."/>
            <person name="Chen C."/>
            <person name="Yan M."/>
            <person name="Daum C."/>
            <person name="Ng V."/>
            <person name="Clum A."/>
            <person name="Steindorff A."/>
            <person name="Ohm R.A."/>
            <person name="Martin F."/>
            <person name="Silar P."/>
            <person name="Natvig D.O."/>
            <person name="Lalanne C."/>
            <person name="Gautier V."/>
            <person name="Ament-Velasquez S.L."/>
            <person name="Kruys A."/>
            <person name="Hutchinson M.I."/>
            <person name="Powell A.J."/>
            <person name="Barry K."/>
            <person name="Miller A.N."/>
            <person name="Grigoriev I.V."/>
            <person name="Debuchy R."/>
            <person name="Gladieux P."/>
            <person name="Hiltunen Thoren M."/>
            <person name="Johannesson H."/>
        </authorList>
    </citation>
    <scope>NUCLEOTIDE SEQUENCE</scope>
    <source>
        <strain evidence="2">CBS 892.96</strain>
    </source>
</reference>
<evidence type="ECO:0000313" key="2">
    <source>
        <dbReference type="EMBL" id="KAK4180693.1"/>
    </source>
</evidence>
<organism evidence="2 3">
    <name type="scientific">Triangularia setosa</name>
    <dbReference type="NCBI Taxonomy" id="2587417"/>
    <lineage>
        <taxon>Eukaryota</taxon>
        <taxon>Fungi</taxon>
        <taxon>Dikarya</taxon>
        <taxon>Ascomycota</taxon>
        <taxon>Pezizomycotina</taxon>
        <taxon>Sordariomycetes</taxon>
        <taxon>Sordariomycetidae</taxon>
        <taxon>Sordariales</taxon>
        <taxon>Podosporaceae</taxon>
        <taxon>Triangularia</taxon>
    </lineage>
</organism>
<feature type="compositionally biased region" description="Basic residues" evidence="1">
    <location>
        <begin position="65"/>
        <end position="76"/>
    </location>
</feature>